<keyword evidence="3" id="KW-0645">Protease</keyword>
<keyword evidence="12" id="KW-1185">Reference proteome</keyword>
<dbReference type="InterPro" id="IPR018497">
    <property type="entry name" value="Peptidase_M13_C"/>
</dbReference>
<evidence type="ECO:0000256" key="4">
    <source>
        <dbReference type="ARBA" id="ARBA00022723"/>
    </source>
</evidence>
<dbReference type="GO" id="GO:0005886">
    <property type="term" value="C:plasma membrane"/>
    <property type="evidence" value="ECO:0007669"/>
    <property type="project" value="TreeGrafter"/>
</dbReference>
<feature type="chain" id="PRO_5041249022" evidence="8">
    <location>
        <begin position="20"/>
        <end position="724"/>
    </location>
</feature>
<feature type="signal peptide" evidence="8">
    <location>
        <begin position="1"/>
        <end position="19"/>
    </location>
</feature>
<organism evidence="11 12">
    <name type="scientific">Cylicocyclus nassatus</name>
    <name type="common">Nematode worm</name>
    <dbReference type="NCBI Taxonomy" id="53992"/>
    <lineage>
        <taxon>Eukaryota</taxon>
        <taxon>Metazoa</taxon>
        <taxon>Ecdysozoa</taxon>
        <taxon>Nematoda</taxon>
        <taxon>Chromadorea</taxon>
        <taxon>Rhabditida</taxon>
        <taxon>Rhabditina</taxon>
        <taxon>Rhabditomorpha</taxon>
        <taxon>Strongyloidea</taxon>
        <taxon>Strongylidae</taxon>
        <taxon>Cylicocyclus</taxon>
    </lineage>
</organism>
<dbReference type="Gene3D" id="1.10.1380.10">
    <property type="entry name" value="Neutral endopeptidase , domain2"/>
    <property type="match status" value="1"/>
</dbReference>
<dbReference type="GO" id="GO:0004222">
    <property type="term" value="F:metalloendopeptidase activity"/>
    <property type="evidence" value="ECO:0007669"/>
    <property type="project" value="InterPro"/>
</dbReference>
<dbReference type="PANTHER" id="PTHR11733">
    <property type="entry name" value="ZINC METALLOPROTEASE FAMILY M13 NEPRILYSIN-RELATED"/>
    <property type="match status" value="1"/>
</dbReference>
<dbReference type="InterPro" id="IPR042089">
    <property type="entry name" value="Peptidase_M13_dom_2"/>
</dbReference>
<name>A0AA36H9E0_CYLNA</name>
<evidence type="ECO:0000256" key="1">
    <source>
        <dbReference type="ARBA" id="ARBA00001947"/>
    </source>
</evidence>
<dbReference type="PRINTS" id="PR00786">
    <property type="entry name" value="NEPRILYSIN"/>
</dbReference>
<dbReference type="InterPro" id="IPR000718">
    <property type="entry name" value="Peptidase_M13"/>
</dbReference>
<dbReference type="InterPro" id="IPR008753">
    <property type="entry name" value="Peptidase_M13_N"/>
</dbReference>
<evidence type="ECO:0000256" key="2">
    <source>
        <dbReference type="ARBA" id="ARBA00007357"/>
    </source>
</evidence>
<dbReference type="Pfam" id="PF01431">
    <property type="entry name" value="Peptidase_M13"/>
    <property type="match status" value="1"/>
</dbReference>
<keyword evidence="7" id="KW-0482">Metalloprotease</keyword>
<evidence type="ECO:0000313" key="12">
    <source>
        <dbReference type="Proteomes" id="UP001176961"/>
    </source>
</evidence>
<comment type="similarity">
    <text evidence="2">Belongs to the peptidase M13 family.</text>
</comment>
<evidence type="ECO:0000313" key="11">
    <source>
        <dbReference type="EMBL" id="CAJ0606418.1"/>
    </source>
</evidence>
<comment type="caution">
    <text evidence="11">The sequence shown here is derived from an EMBL/GenBank/DDBJ whole genome shotgun (WGS) entry which is preliminary data.</text>
</comment>
<dbReference type="CDD" id="cd08662">
    <property type="entry name" value="M13"/>
    <property type="match status" value="1"/>
</dbReference>
<dbReference type="Proteomes" id="UP001176961">
    <property type="component" value="Unassembled WGS sequence"/>
</dbReference>
<evidence type="ECO:0000256" key="7">
    <source>
        <dbReference type="ARBA" id="ARBA00023049"/>
    </source>
</evidence>
<evidence type="ECO:0000259" key="10">
    <source>
        <dbReference type="Pfam" id="PF05649"/>
    </source>
</evidence>
<keyword evidence="6" id="KW-0862">Zinc</keyword>
<feature type="domain" description="Peptidase M13 N-terminal" evidence="10">
    <location>
        <begin position="49"/>
        <end position="451"/>
    </location>
</feature>
<evidence type="ECO:0000259" key="9">
    <source>
        <dbReference type="Pfam" id="PF01431"/>
    </source>
</evidence>
<evidence type="ECO:0000256" key="3">
    <source>
        <dbReference type="ARBA" id="ARBA00022670"/>
    </source>
</evidence>
<evidence type="ECO:0000256" key="6">
    <source>
        <dbReference type="ARBA" id="ARBA00022833"/>
    </source>
</evidence>
<dbReference type="PANTHER" id="PTHR11733:SF237">
    <property type="entry name" value="NEPRILYSIN-LIKE 4"/>
    <property type="match status" value="1"/>
</dbReference>
<keyword evidence="4" id="KW-0479">Metal-binding</keyword>
<gene>
    <name evidence="11" type="ORF">CYNAS_LOCUS18401</name>
</gene>
<dbReference type="EMBL" id="CATQJL010000316">
    <property type="protein sequence ID" value="CAJ0606418.1"/>
    <property type="molecule type" value="Genomic_DNA"/>
</dbReference>
<evidence type="ECO:0000256" key="5">
    <source>
        <dbReference type="ARBA" id="ARBA00022801"/>
    </source>
</evidence>
<feature type="domain" description="Peptidase M13 C-terminal" evidence="9">
    <location>
        <begin position="516"/>
        <end position="723"/>
    </location>
</feature>
<evidence type="ECO:0000256" key="8">
    <source>
        <dbReference type="SAM" id="SignalP"/>
    </source>
</evidence>
<dbReference type="SUPFAM" id="SSF55486">
    <property type="entry name" value="Metalloproteases ('zincins'), catalytic domain"/>
    <property type="match status" value="1"/>
</dbReference>
<dbReference type="Pfam" id="PF05649">
    <property type="entry name" value="Peptidase_M13_N"/>
    <property type="match status" value="1"/>
</dbReference>
<keyword evidence="8" id="KW-0732">Signal</keyword>
<dbReference type="PROSITE" id="PS51885">
    <property type="entry name" value="NEPRILYSIN"/>
    <property type="match status" value="1"/>
</dbReference>
<dbReference type="Gene3D" id="3.40.390.10">
    <property type="entry name" value="Collagenase (Catalytic Domain)"/>
    <property type="match status" value="1"/>
</dbReference>
<reference evidence="11" key="1">
    <citation type="submission" date="2023-07" db="EMBL/GenBank/DDBJ databases">
        <authorList>
            <consortium name="CYATHOMIX"/>
        </authorList>
    </citation>
    <scope>NUCLEOTIDE SEQUENCE</scope>
    <source>
        <strain evidence="11">N/A</strain>
    </source>
</reference>
<keyword evidence="5" id="KW-0378">Hydrolase</keyword>
<accession>A0AA36H9E0</accession>
<dbReference type="GO" id="GO:0016485">
    <property type="term" value="P:protein processing"/>
    <property type="evidence" value="ECO:0007669"/>
    <property type="project" value="TreeGrafter"/>
</dbReference>
<dbReference type="GO" id="GO:0046872">
    <property type="term" value="F:metal ion binding"/>
    <property type="evidence" value="ECO:0007669"/>
    <property type="project" value="UniProtKB-KW"/>
</dbReference>
<sequence>MRWAPILVWLCWYAPTITAMGEEVENIGSSGYDVASEILTKSINFSVDPCEDFFEFTCGNWIADHPIPEDKSTYSQIEMLTDKVQEQMREIFESDETFGSQSINALKAIYKKCMDTDELNRIGARRLIEYIRTFGVWPILDGDEKWKEEDFDLTSLLIHVNLFRNGDVFIMTTFLNDLKNVSRVLFMFDQDSGSVGDPSRANLLNEEIHNKALEASEAVRKHLISKVELLQKDGDLPTNRTKIEKDVDELLDLERKMHKLTVAEEDRRDHSRYNLYHLSDMHKLMPLVDWSRFLLAIAPVASHQYFESDPEILIAEVDYMKRISKLLQSTDPRIITNYVFMRFSSKWEGEIGEKYEDIEQEVNKVMLGQQQKLPRWKYCTKHTMEQMEYATSAIYVKKAFDQASKNVTLELLENLLEIFRDILSTSDWMDDETRAAALDKANQMLPLIAYPDFILDDEKLDQYYDGLNVHDNDSYSEMLEKVGRWKLESYFKQLIRPVDRSEFRYGVTDLNSATVNAYYLFTANSIRVPAAFLQAPHFHHTFPRALNYGGLGTSIGHEITHGFDDQGRRFDAVGNLREWWHADSRKKFVDRAQCIISQYGNIEVPETGLNINGILTQGENIADNGGVKIAYRAYQNYLQKHGGEEKRVEGLEQFSNEQMFFLGYALVKCEHSTSDRLRIQLLSDIHAPPRYRVNQVLANQPEFAAAFGCKPGTAMNPAKRCAVW</sequence>
<comment type="cofactor">
    <cofactor evidence="1">
        <name>Zn(2+)</name>
        <dbReference type="ChEBI" id="CHEBI:29105"/>
    </cofactor>
</comment>
<dbReference type="AlphaFoldDB" id="A0AA36H9E0"/>
<proteinExistence type="inferred from homology"/>
<protein>
    <submittedName>
        <fullName evidence="11">Uncharacterized protein</fullName>
    </submittedName>
</protein>
<dbReference type="InterPro" id="IPR024079">
    <property type="entry name" value="MetalloPept_cat_dom_sf"/>
</dbReference>